<dbReference type="PANTHER" id="PTHR42879:SF2">
    <property type="entry name" value="3-OXOACYL-[ACYL-CARRIER-PROTEIN] REDUCTASE FABG"/>
    <property type="match status" value="1"/>
</dbReference>
<dbReference type="Proteomes" id="UP000190135">
    <property type="component" value="Unassembled WGS sequence"/>
</dbReference>
<dbReference type="STRING" id="1365950.SAMN05428963_11114"/>
<comment type="similarity">
    <text evidence="1">Belongs to the short-chain dehydrogenases/reductases (SDR) family.</text>
</comment>
<keyword evidence="3" id="KW-1185">Reference proteome</keyword>
<sequence>MADLKAKAPGPQRSQRLAGHIALVTGSDSGIGRAIAEELASEGADVAVTYHSDQDGAEETLRGVKGHGRHGIVVKIDVTDEKSVAEAFNKITSELGVPDILINNAGRQTPGTPVIDLETKDFDAVLKTDLYGPFFCCREFIRLRKSADGGGKIVNVTSVHERIPSPQSAAYGAAKGGLLTFTRSLALEVAPLRINVNALAPGQIRTPMTIERIEDPEIHREEMAQIPWHRPGEPWEVARLAAYLVSDEADYITGQSFTIDGGLEMNWGQGA</sequence>
<gene>
    <name evidence="2" type="ORF">SAMN05428963_11114</name>
</gene>
<dbReference type="PROSITE" id="PS00061">
    <property type="entry name" value="ADH_SHORT"/>
    <property type="match status" value="1"/>
</dbReference>
<evidence type="ECO:0000313" key="2">
    <source>
        <dbReference type="EMBL" id="SKA27786.1"/>
    </source>
</evidence>
<dbReference type="RefSeq" id="WP_078709293.1">
    <property type="nucleotide sequence ID" value="NZ_FUXL01000011.1"/>
</dbReference>
<dbReference type="EMBL" id="FUXL01000011">
    <property type="protein sequence ID" value="SKA27786.1"/>
    <property type="molecule type" value="Genomic_DNA"/>
</dbReference>
<dbReference type="AlphaFoldDB" id="A0A1T4SI21"/>
<dbReference type="Gene3D" id="3.40.50.720">
    <property type="entry name" value="NAD(P)-binding Rossmann-like Domain"/>
    <property type="match status" value="1"/>
</dbReference>
<dbReference type="FunFam" id="3.40.50.720:FF:000084">
    <property type="entry name" value="Short-chain dehydrogenase reductase"/>
    <property type="match status" value="1"/>
</dbReference>
<dbReference type="PRINTS" id="PR00081">
    <property type="entry name" value="GDHRDH"/>
</dbReference>
<dbReference type="OrthoDB" id="9790146at2"/>
<dbReference type="Pfam" id="PF13561">
    <property type="entry name" value="adh_short_C2"/>
    <property type="match status" value="1"/>
</dbReference>
<proteinExistence type="inferred from homology"/>
<dbReference type="InterPro" id="IPR050259">
    <property type="entry name" value="SDR"/>
</dbReference>
<organism evidence="2 3">
    <name type="scientific">Consotaella salsifontis</name>
    <dbReference type="NCBI Taxonomy" id="1365950"/>
    <lineage>
        <taxon>Bacteria</taxon>
        <taxon>Pseudomonadati</taxon>
        <taxon>Pseudomonadota</taxon>
        <taxon>Alphaproteobacteria</taxon>
        <taxon>Hyphomicrobiales</taxon>
        <taxon>Aurantimonadaceae</taxon>
        <taxon>Consotaella</taxon>
    </lineage>
</organism>
<name>A0A1T4SI21_9HYPH</name>
<accession>A0A1T4SI21</accession>
<dbReference type="PRINTS" id="PR00080">
    <property type="entry name" value="SDRFAMILY"/>
</dbReference>
<evidence type="ECO:0000256" key="1">
    <source>
        <dbReference type="ARBA" id="ARBA00006484"/>
    </source>
</evidence>
<dbReference type="PANTHER" id="PTHR42879">
    <property type="entry name" value="3-OXOACYL-(ACYL-CARRIER-PROTEIN) REDUCTASE"/>
    <property type="match status" value="1"/>
</dbReference>
<dbReference type="NCBIfam" id="NF005559">
    <property type="entry name" value="PRK07231.1"/>
    <property type="match status" value="1"/>
</dbReference>
<dbReference type="SUPFAM" id="SSF51735">
    <property type="entry name" value="NAD(P)-binding Rossmann-fold domains"/>
    <property type="match status" value="1"/>
</dbReference>
<dbReference type="InterPro" id="IPR020904">
    <property type="entry name" value="Sc_DH/Rdtase_CS"/>
</dbReference>
<evidence type="ECO:0000313" key="3">
    <source>
        <dbReference type="Proteomes" id="UP000190135"/>
    </source>
</evidence>
<dbReference type="GO" id="GO:0032787">
    <property type="term" value="P:monocarboxylic acid metabolic process"/>
    <property type="evidence" value="ECO:0007669"/>
    <property type="project" value="UniProtKB-ARBA"/>
</dbReference>
<reference evidence="2 3" key="1">
    <citation type="submission" date="2017-02" db="EMBL/GenBank/DDBJ databases">
        <authorList>
            <person name="Peterson S.W."/>
        </authorList>
    </citation>
    <scope>NUCLEOTIDE SEQUENCE [LARGE SCALE GENOMIC DNA]</scope>
    <source>
        <strain evidence="2 3">USBA 369</strain>
    </source>
</reference>
<protein>
    <submittedName>
        <fullName evidence="2">Glucose 1-dehydrogenase</fullName>
    </submittedName>
</protein>
<dbReference type="InterPro" id="IPR002347">
    <property type="entry name" value="SDR_fam"/>
</dbReference>
<dbReference type="InterPro" id="IPR036291">
    <property type="entry name" value="NAD(P)-bd_dom_sf"/>
</dbReference>